<name>A0ACB9PV21_BAUVA</name>
<comment type="caution">
    <text evidence="1">The sequence shown here is derived from an EMBL/GenBank/DDBJ whole genome shotgun (WGS) entry which is preliminary data.</text>
</comment>
<evidence type="ECO:0000313" key="2">
    <source>
        <dbReference type="Proteomes" id="UP000828941"/>
    </source>
</evidence>
<organism evidence="1 2">
    <name type="scientific">Bauhinia variegata</name>
    <name type="common">Purple orchid tree</name>
    <name type="synonym">Phanera variegata</name>
    <dbReference type="NCBI Taxonomy" id="167791"/>
    <lineage>
        <taxon>Eukaryota</taxon>
        <taxon>Viridiplantae</taxon>
        <taxon>Streptophyta</taxon>
        <taxon>Embryophyta</taxon>
        <taxon>Tracheophyta</taxon>
        <taxon>Spermatophyta</taxon>
        <taxon>Magnoliopsida</taxon>
        <taxon>eudicotyledons</taxon>
        <taxon>Gunneridae</taxon>
        <taxon>Pentapetalae</taxon>
        <taxon>rosids</taxon>
        <taxon>fabids</taxon>
        <taxon>Fabales</taxon>
        <taxon>Fabaceae</taxon>
        <taxon>Cercidoideae</taxon>
        <taxon>Cercideae</taxon>
        <taxon>Bauhiniinae</taxon>
        <taxon>Bauhinia</taxon>
    </lineage>
</organism>
<dbReference type="Proteomes" id="UP000828941">
    <property type="component" value="Chromosome 3"/>
</dbReference>
<reference evidence="1 2" key="1">
    <citation type="journal article" date="2022" name="DNA Res.">
        <title>Chromosomal-level genome assembly of the orchid tree Bauhinia variegata (Leguminosae; Cercidoideae) supports the allotetraploid origin hypothesis of Bauhinia.</title>
        <authorList>
            <person name="Zhong Y."/>
            <person name="Chen Y."/>
            <person name="Zheng D."/>
            <person name="Pang J."/>
            <person name="Liu Y."/>
            <person name="Luo S."/>
            <person name="Meng S."/>
            <person name="Qian L."/>
            <person name="Wei D."/>
            <person name="Dai S."/>
            <person name="Zhou R."/>
        </authorList>
    </citation>
    <scope>NUCLEOTIDE SEQUENCE [LARGE SCALE GENOMIC DNA]</scope>
    <source>
        <strain evidence="1">BV-YZ2020</strain>
    </source>
</reference>
<accession>A0ACB9PV21</accession>
<evidence type="ECO:0000313" key="1">
    <source>
        <dbReference type="EMBL" id="KAI4352185.1"/>
    </source>
</evidence>
<protein>
    <submittedName>
        <fullName evidence="1">Uncharacterized protein</fullName>
    </submittedName>
</protein>
<sequence length="99" mass="10933">MIKMKIYGVTLCAMMVVSVLLLEAPKMMVEAENCNPDELGPCISAVTSNTSPTKTCCQKLKQQKSCYCGYLKNPNYREYAKSSEAKRLANACQIAIPKC</sequence>
<dbReference type="EMBL" id="CM039428">
    <property type="protein sequence ID" value="KAI4352185.1"/>
    <property type="molecule type" value="Genomic_DNA"/>
</dbReference>
<keyword evidence="2" id="KW-1185">Reference proteome</keyword>
<gene>
    <name evidence="1" type="ORF">L6164_006459</name>
</gene>
<proteinExistence type="predicted"/>